<evidence type="ECO:0000256" key="9">
    <source>
        <dbReference type="ARBA" id="ARBA00023136"/>
    </source>
</evidence>
<dbReference type="PANTHER" id="PTHR33446:SF11">
    <property type="entry name" value="TONB3"/>
    <property type="match status" value="1"/>
</dbReference>
<dbReference type="PANTHER" id="PTHR33446">
    <property type="entry name" value="PROTEIN TONB-RELATED"/>
    <property type="match status" value="1"/>
</dbReference>
<dbReference type="GO" id="GO:0098797">
    <property type="term" value="C:plasma membrane protein complex"/>
    <property type="evidence" value="ECO:0007669"/>
    <property type="project" value="TreeGrafter"/>
</dbReference>
<accession>A0A1I4ZH76</accession>
<dbReference type="RefSeq" id="WP_177187826.1">
    <property type="nucleotide sequence ID" value="NZ_FOVE01000010.1"/>
</dbReference>
<evidence type="ECO:0000256" key="2">
    <source>
        <dbReference type="ARBA" id="ARBA00006555"/>
    </source>
</evidence>
<evidence type="ECO:0000256" key="7">
    <source>
        <dbReference type="ARBA" id="ARBA00022927"/>
    </source>
</evidence>
<dbReference type="InterPro" id="IPR051045">
    <property type="entry name" value="TonB-dependent_transducer"/>
</dbReference>
<keyword evidence="13" id="KW-1185">Reference proteome</keyword>
<dbReference type="GO" id="GO:0031992">
    <property type="term" value="F:energy transducer activity"/>
    <property type="evidence" value="ECO:0007669"/>
    <property type="project" value="TreeGrafter"/>
</dbReference>
<reference evidence="13" key="1">
    <citation type="submission" date="2016-10" db="EMBL/GenBank/DDBJ databases">
        <authorList>
            <person name="Varghese N."/>
            <person name="Submissions S."/>
        </authorList>
    </citation>
    <scope>NUCLEOTIDE SEQUENCE [LARGE SCALE GENOMIC DNA]</scope>
    <source>
        <strain evidence="13">DSM 6150</strain>
    </source>
</reference>
<dbReference type="EMBL" id="FOVE01000010">
    <property type="protein sequence ID" value="SFN49413.1"/>
    <property type="molecule type" value="Genomic_DNA"/>
</dbReference>
<dbReference type="AlphaFoldDB" id="A0A1I4ZH76"/>
<keyword evidence="8" id="KW-1133">Transmembrane helix</keyword>
<comment type="similarity">
    <text evidence="2">Belongs to the TonB family.</text>
</comment>
<dbReference type="InterPro" id="IPR037682">
    <property type="entry name" value="TonB_C"/>
</dbReference>
<evidence type="ECO:0000259" key="11">
    <source>
        <dbReference type="PROSITE" id="PS52015"/>
    </source>
</evidence>
<keyword evidence="9" id="KW-0472">Membrane</keyword>
<keyword evidence="7" id="KW-0653">Protein transport</keyword>
<protein>
    <submittedName>
        <fullName evidence="12">Protein TonB</fullName>
    </submittedName>
</protein>
<evidence type="ECO:0000256" key="10">
    <source>
        <dbReference type="SAM" id="MobiDB-lite"/>
    </source>
</evidence>
<evidence type="ECO:0000256" key="1">
    <source>
        <dbReference type="ARBA" id="ARBA00004383"/>
    </source>
</evidence>
<comment type="subcellular location">
    <subcellularLocation>
        <location evidence="1">Cell inner membrane</location>
        <topology evidence="1">Single-pass membrane protein</topology>
        <orientation evidence="1">Periplasmic side</orientation>
    </subcellularLocation>
</comment>
<name>A0A1I4ZH76_9NEIS</name>
<evidence type="ECO:0000256" key="4">
    <source>
        <dbReference type="ARBA" id="ARBA00022475"/>
    </source>
</evidence>
<dbReference type="Pfam" id="PF03544">
    <property type="entry name" value="TonB_C"/>
    <property type="match status" value="1"/>
</dbReference>
<evidence type="ECO:0000313" key="13">
    <source>
        <dbReference type="Proteomes" id="UP000242869"/>
    </source>
</evidence>
<proteinExistence type="inferred from homology"/>
<feature type="region of interest" description="Disordered" evidence="10">
    <location>
        <begin position="114"/>
        <end position="137"/>
    </location>
</feature>
<dbReference type="Gene3D" id="3.30.1150.10">
    <property type="match status" value="1"/>
</dbReference>
<evidence type="ECO:0000256" key="3">
    <source>
        <dbReference type="ARBA" id="ARBA00022448"/>
    </source>
</evidence>
<dbReference type="PROSITE" id="PS52015">
    <property type="entry name" value="TONB_CTD"/>
    <property type="match status" value="1"/>
</dbReference>
<evidence type="ECO:0000256" key="6">
    <source>
        <dbReference type="ARBA" id="ARBA00022692"/>
    </source>
</evidence>
<organism evidence="12 13">
    <name type="scientific">Formivibrio citricus</name>
    <dbReference type="NCBI Taxonomy" id="83765"/>
    <lineage>
        <taxon>Bacteria</taxon>
        <taxon>Pseudomonadati</taxon>
        <taxon>Pseudomonadota</taxon>
        <taxon>Betaproteobacteria</taxon>
        <taxon>Neisseriales</taxon>
        <taxon>Chitinibacteraceae</taxon>
        <taxon>Formivibrio</taxon>
    </lineage>
</organism>
<keyword evidence="3" id="KW-0813">Transport</keyword>
<keyword evidence="5" id="KW-0997">Cell inner membrane</keyword>
<keyword evidence="4" id="KW-1003">Cell membrane</keyword>
<evidence type="ECO:0000313" key="12">
    <source>
        <dbReference type="EMBL" id="SFN49413.1"/>
    </source>
</evidence>
<dbReference type="InterPro" id="IPR006260">
    <property type="entry name" value="TonB/TolA_C"/>
</dbReference>
<evidence type="ECO:0000256" key="5">
    <source>
        <dbReference type="ARBA" id="ARBA00022519"/>
    </source>
</evidence>
<keyword evidence="6" id="KW-0812">Transmembrane</keyword>
<dbReference type="STRING" id="83765.SAMN05660284_01630"/>
<gene>
    <name evidence="12" type="ORF">SAMN05660284_01630</name>
</gene>
<dbReference type="SUPFAM" id="SSF74653">
    <property type="entry name" value="TolA/TonB C-terminal domain"/>
    <property type="match status" value="1"/>
</dbReference>
<dbReference type="GO" id="GO:0055085">
    <property type="term" value="P:transmembrane transport"/>
    <property type="evidence" value="ECO:0007669"/>
    <property type="project" value="InterPro"/>
</dbReference>
<dbReference type="NCBIfam" id="TIGR01352">
    <property type="entry name" value="tonB_Cterm"/>
    <property type="match status" value="1"/>
</dbReference>
<evidence type="ECO:0000256" key="8">
    <source>
        <dbReference type="ARBA" id="ARBA00022989"/>
    </source>
</evidence>
<dbReference type="GO" id="GO:0015031">
    <property type="term" value="P:protein transport"/>
    <property type="evidence" value="ECO:0007669"/>
    <property type="project" value="UniProtKB-KW"/>
</dbReference>
<feature type="domain" description="TonB C-terminal" evidence="11">
    <location>
        <begin position="182"/>
        <end position="276"/>
    </location>
</feature>
<sequence>MDRAQRFMVTAALLSALAHAIPIFGLRFMAPVPKRNPAAEPLEVALVNLKTLSAPAKADVLAQANLDAGGNTDAQARAKSPLPADNQDPVLQQKVEQQKALENRQEQLMTQLRADRKLRSQEKPNPKANDGKALDPEQLRQQVRELTGVAGQISKDYNAYQERPRKAFVGARARQTSVAMWLDSWLQKIEKIGTYAYPVDGRGNKLRGQMRVTAEIDAQGNLINAFIDSSSGNSELDQSALRILRMAGKFPDLPKDMVDASGKPATVLVITRTWIFGRSDTLGLKN</sequence>
<dbReference type="Proteomes" id="UP000242869">
    <property type="component" value="Unassembled WGS sequence"/>
</dbReference>